<accession>A0A250LAW2</accession>
<gene>
    <name evidence="1" type="ORF">BCCH1_41760</name>
</gene>
<protein>
    <submittedName>
        <fullName evidence="1">Uncharacterized protein</fullName>
    </submittedName>
</protein>
<name>A0A250LAW2_9BURK</name>
<sequence>MPPRFRHTSTFGVSETVDHVQVTLTVPVAATGAFEIGLTEPKLTFDAVAVQLSACA</sequence>
<reference evidence="1" key="2">
    <citation type="journal article" date="2017" name="Genome Announc.">
        <title>High-Quality Draft Genome Sequence of Burkholderia contaminans CH-1, a Gram-Negative Bacterium That Metabolizes 2-Azahypoxanthine, a Plant Growth-Regulating Compound.</title>
        <authorList>
            <person name="Choi J.-H."/>
            <person name="Sugiura H."/>
            <person name="Moriuchi R."/>
            <person name="Kawagishi H."/>
            <person name="Dohra H."/>
        </authorList>
    </citation>
    <scope>NUCLEOTIDE SEQUENCE</scope>
    <source>
        <strain evidence="1">CH-1</strain>
    </source>
</reference>
<dbReference type="EMBL" id="AP018358">
    <property type="protein sequence ID" value="BBA41710.1"/>
    <property type="molecule type" value="Genomic_DNA"/>
</dbReference>
<reference evidence="1" key="1">
    <citation type="journal article" date="2016" name="Biosci. Biotechnol. Biochem.">
        <title>Bioconversion of AHX to AOH by resting cells of Burkholderia contaminans CH-1.</title>
        <authorList>
            <person name="Choi J.H."/>
            <person name="Kikuchi A."/>
            <person name="Pumkaeo P."/>
            <person name="Hirai H."/>
            <person name="Tokuyama S."/>
            <person name="Kawagishi H."/>
        </authorList>
    </citation>
    <scope>NUCLEOTIDE SEQUENCE</scope>
    <source>
        <strain evidence="1">CH-1</strain>
    </source>
</reference>
<proteinExistence type="predicted"/>
<organism evidence="1">
    <name type="scientific">Burkholderia contaminans</name>
    <dbReference type="NCBI Taxonomy" id="488447"/>
    <lineage>
        <taxon>Bacteria</taxon>
        <taxon>Pseudomonadati</taxon>
        <taxon>Pseudomonadota</taxon>
        <taxon>Betaproteobacteria</taxon>
        <taxon>Burkholderiales</taxon>
        <taxon>Burkholderiaceae</taxon>
        <taxon>Burkholderia</taxon>
        <taxon>Burkholderia cepacia complex</taxon>
    </lineage>
</organism>
<evidence type="ECO:0000313" key="1">
    <source>
        <dbReference type="EMBL" id="BBA41710.1"/>
    </source>
</evidence>
<dbReference type="AlphaFoldDB" id="A0A250LAW2"/>